<evidence type="ECO:0000313" key="4">
    <source>
        <dbReference type="EMBL" id="QJI53573.1"/>
    </source>
</evidence>
<reference evidence="4" key="1">
    <citation type="submission" date="2020-01" db="EMBL/GenBank/DDBJ databases">
        <title>Viral genomes from wild and zoo birds in China.</title>
        <authorList>
            <person name="Zhao M."/>
            <person name="Shan L.T."/>
            <person name="Yang X.S."/>
            <person name="Zhang W."/>
        </authorList>
    </citation>
    <scope>NUCLEOTIDE SEQUENCE</scope>
    <source>
        <strain evidence="4">Tom099shi2</strain>
    </source>
</reference>
<protein>
    <submittedName>
        <fullName evidence="4">Capsid protein</fullName>
    </submittedName>
</protein>
<sequence length="531" mass="59514">MSTSHIPQPEAGAPDEVFDSVSSQVVQPVVSGLGIPAGPPQEIPAHTGQMNTFDMQLHRQWVPGDVVIWTVTQTAGTLIWKKPIHPTFMNDLIAWFSGAYNTWGGNADYRFKIAGTGFHAGAIAIVRIPPNRKPEDFPTPASWGAFEYMVLDPKTLETESVGVSDQRPIAFHYFPFNEEEPMSFGGWIAMYVLVPLNTSSTGSQQIAIQTFCKPGNNFQFSQLIMPTYKKEVDVLPAEFKDYFRDLLSSQMTTTRLYADRFQVQPLAETQTNFVTNCYDIYGNKLSKYNKEGNPFWTVTNPKDISPDLKTSFSIVRLTNQRTMFQYVCDPEYFNILRVSSATTFSASQVSAAAGGVNHTENFQKHEFKIRMNENDYPIVEATLQGDLGSLDANSYIQLSSQLWELVGGFDDNKVGPAIDGESPVLFYNEATKAYSIQTQSLTRIFRKRRIANLFLSNTCLMFLLVDAATALPLGYAKLYPEGFFAAKSVKDAIIFKKSVYLTFAGYISKTDPLPFNAEYNKNLLLYRALSR</sequence>
<keyword evidence="2" id="KW-0946">Virion</keyword>
<evidence type="ECO:0000256" key="2">
    <source>
        <dbReference type="ARBA" id="ARBA00022844"/>
    </source>
</evidence>
<accession>A0A6M3YNV7</accession>
<evidence type="ECO:0000259" key="3">
    <source>
        <dbReference type="Pfam" id="PF00915"/>
    </source>
</evidence>
<dbReference type="InterPro" id="IPR004005">
    <property type="entry name" value="Calicivirus_coat"/>
</dbReference>
<proteinExistence type="predicted"/>
<dbReference type="EMBL" id="MN918686">
    <property type="protein sequence ID" value="QJI53573.1"/>
    <property type="molecule type" value="Genomic_RNA"/>
</dbReference>
<feature type="domain" description="Calicivirus coat protein" evidence="3">
    <location>
        <begin position="45"/>
        <end position="237"/>
    </location>
</feature>
<comment type="subcellular location">
    <subcellularLocation>
        <location evidence="1">Virion</location>
    </subcellularLocation>
</comment>
<organism evidence="4">
    <name type="scientific">Picornavirales sp</name>
    <dbReference type="NCBI Taxonomy" id="1955153"/>
    <lineage>
        <taxon>Viruses</taxon>
        <taxon>Riboviria</taxon>
        <taxon>Orthornavirae</taxon>
        <taxon>Pisuviricota</taxon>
        <taxon>Pisoniviricetes</taxon>
        <taxon>Picornavirales</taxon>
    </lineage>
</organism>
<dbReference type="InterPro" id="IPR029053">
    <property type="entry name" value="Viral_coat"/>
</dbReference>
<dbReference type="Pfam" id="PF00915">
    <property type="entry name" value="Calici_coat"/>
    <property type="match status" value="1"/>
</dbReference>
<dbReference type="Gene3D" id="2.60.120.20">
    <property type="match status" value="1"/>
</dbReference>
<dbReference type="SUPFAM" id="SSF88633">
    <property type="entry name" value="Positive stranded ssRNA viruses"/>
    <property type="match status" value="1"/>
</dbReference>
<name>A0A6M3YNV7_9VIRU</name>
<dbReference type="GO" id="GO:0030430">
    <property type="term" value="C:host cell cytoplasm"/>
    <property type="evidence" value="ECO:0007669"/>
    <property type="project" value="UniProtKB-SubCell"/>
</dbReference>
<dbReference type="GO" id="GO:0044423">
    <property type="term" value="C:virion component"/>
    <property type="evidence" value="ECO:0007669"/>
    <property type="project" value="UniProtKB-KW"/>
</dbReference>
<evidence type="ECO:0000256" key="1">
    <source>
        <dbReference type="ARBA" id="ARBA00004328"/>
    </source>
</evidence>